<keyword evidence="2" id="KW-1185">Reference proteome</keyword>
<name>A0A0W1R3C0_9EURY</name>
<organism evidence="1 2">
    <name type="scientific">Haloprofundus marisrubri</name>
    <dbReference type="NCBI Taxonomy" id="1514971"/>
    <lineage>
        <taxon>Archaea</taxon>
        <taxon>Methanobacteriati</taxon>
        <taxon>Methanobacteriota</taxon>
        <taxon>Stenosarchaea group</taxon>
        <taxon>Halobacteria</taxon>
        <taxon>Halobacteriales</taxon>
        <taxon>Haloferacaceae</taxon>
        <taxon>Haloprofundus</taxon>
    </lineage>
</organism>
<evidence type="ECO:0000313" key="1">
    <source>
        <dbReference type="EMBL" id="KTG07750.1"/>
    </source>
</evidence>
<dbReference type="InterPro" id="IPR036291">
    <property type="entry name" value="NAD(P)-bd_dom_sf"/>
</dbReference>
<dbReference type="OrthoDB" id="281764at2157"/>
<dbReference type="InterPro" id="IPR002347">
    <property type="entry name" value="SDR_fam"/>
</dbReference>
<dbReference type="Proteomes" id="UP000054387">
    <property type="component" value="Unassembled WGS sequence"/>
</dbReference>
<dbReference type="Pfam" id="PF13561">
    <property type="entry name" value="adh_short_C2"/>
    <property type="match status" value="1"/>
</dbReference>
<dbReference type="FunFam" id="3.40.50.720:FF:000084">
    <property type="entry name" value="Short-chain dehydrogenase reductase"/>
    <property type="match status" value="1"/>
</dbReference>
<evidence type="ECO:0000313" key="2">
    <source>
        <dbReference type="Proteomes" id="UP000054387"/>
    </source>
</evidence>
<dbReference type="RefSeq" id="WP_058583581.1">
    <property type="nucleotide sequence ID" value="NZ_LOPU01000040.1"/>
</dbReference>
<dbReference type="STRING" id="1514971.AUR64_02610"/>
<sequence>MELELTGKRALLFAASKGLGRAAATELAREGAQVAIASRGAENLADAKAHIVEETGVDEDDVRTYACDLAEPEDIRETVNAAATEFGGLDVLVTNHGGPPVQPIAETDVETLDRTYELVVRSTVVALKSALPHLVEGDEEASVVNVISATAAEPLPGDVLQAAFRPGIYALSKSLAEEYGPQGVRVNCACPRGIVTDRLEDKIELLADREEISVEAARERRAEELPIRKLGETESFGRAVVFLASPAADFVTGETLALDGGWLDGMSP</sequence>
<dbReference type="EMBL" id="LOPU01000040">
    <property type="protein sequence ID" value="KTG07750.1"/>
    <property type="molecule type" value="Genomic_DNA"/>
</dbReference>
<protein>
    <recommendedName>
        <fullName evidence="3">Short-chain dehydrogenase</fullName>
    </recommendedName>
</protein>
<proteinExistence type="predicted"/>
<dbReference type="PANTHER" id="PTHR43975">
    <property type="entry name" value="ZGC:101858"/>
    <property type="match status" value="1"/>
</dbReference>
<comment type="caution">
    <text evidence="1">The sequence shown here is derived from an EMBL/GenBank/DDBJ whole genome shotgun (WGS) entry which is preliminary data.</text>
</comment>
<dbReference type="PANTHER" id="PTHR43975:SF2">
    <property type="entry name" value="EG:BACR7A4.14 PROTEIN-RELATED"/>
    <property type="match status" value="1"/>
</dbReference>
<dbReference type="SUPFAM" id="SSF51735">
    <property type="entry name" value="NAD(P)-binding Rossmann-fold domains"/>
    <property type="match status" value="1"/>
</dbReference>
<reference evidence="1 2" key="1">
    <citation type="submission" date="2015-12" db="EMBL/GenBank/DDBJ databases">
        <title>Haloprofundus marisrubri gen. nov., sp. nov., an extremely halophilic archaeon isolated from the Discovery deep brine-seawater interface in the Red Sea.</title>
        <authorList>
            <person name="Zhang G."/>
            <person name="Stingl U."/>
            <person name="Rashid M."/>
        </authorList>
    </citation>
    <scope>NUCLEOTIDE SEQUENCE [LARGE SCALE GENOMIC DNA]</scope>
    <source>
        <strain evidence="1 2">SB9</strain>
    </source>
</reference>
<dbReference type="AlphaFoldDB" id="A0A0W1R3C0"/>
<gene>
    <name evidence="1" type="ORF">AUR64_02610</name>
</gene>
<evidence type="ECO:0008006" key="3">
    <source>
        <dbReference type="Google" id="ProtNLM"/>
    </source>
</evidence>
<dbReference type="PRINTS" id="PR00081">
    <property type="entry name" value="GDHRDH"/>
</dbReference>
<dbReference type="Gene3D" id="3.40.50.720">
    <property type="entry name" value="NAD(P)-binding Rossmann-like Domain"/>
    <property type="match status" value="1"/>
</dbReference>
<accession>A0A0W1R3C0</accession>